<protein>
    <recommendedName>
        <fullName evidence="2">Secretion system C-terminal sorting domain-containing protein</fullName>
    </recommendedName>
</protein>
<evidence type="ECO:0000313" key="3">
    <source>
        <dbReference type="EMBL" id="AHJ95664.1"/>
    </source>
</evidence>
<feature type="signal peptide" evidence="1">
    <location>
        <begin position="1"/>
        <end position="25"/>
    </location>
</feature>
<dbReference type="HOGENOM" id="CLU_034643_0_0_10"/>
<organism evidence="3 4">
    <name type="scientific">Hymenobacter swuensis DY53</name>
    <dbReference type="NCBI Taxonomy" id="1227739"/>
    <lineage>
        <taxon>Bacteria</taxon>
        <taxon>Pseudomonadati</taxon>
        <taxon>Bacteroidota</taxon>
        <taxon>Cytophagia</taxon>
        <taxon>Cytophagales</taxon>
        <taxon>Hymenobacteraceae</taxon>
        <taxon>Hymenobacter</taxon>
    </lineage>
</organism>
<dbReference type="PANTHER" id="PTHR40050">
    <property type="entry name" value="INNER SPORE COAT PROTEIN H"/>
    <property type="match status" value="1"/>
</dbReference>
<dbReference type="InterPro" id="IPR014867">
    <property type="entry name" value="Spore_coat_CotH_CotH2/3/7"/>
</dbReference>
<reference evidence="3 4" key="1">
    <citation type="submission" date="2014-01" db="EMBL/GenBank/DDBJ databases">
        <title>Complete genome sequence of ionizing-radiation resistance bacterium Hymenobacter swuensis DY53.</title>
        <authorList>
            <person name="Jung J.-H."/>
            <person name="Jeong S.-W."/>
            <person name="Joe M.-H."/>
            <person name="Cho y.-j."/>
            <person name="Kim M.-K."/>
            <person name="Lim S.-Y."/>
        </authorList>
    </citation>
    <scope>NUCLEOTIDE SEQUENCE [LARGE SCALE GENOMIC DNA]</scope>
    <source>
        <strain evidence="3 4">DY53</strain>
    </source>
</reference>
<gene>
    <name evidence="3" type="ORF">Hsw_0069</name>
</gene>
<dbReference type="AlphaFoldDB" id="W8ERA0"/>
<dbReference type="Proteomes" id="UP000019423">
    <property type="component" value="Chromosome"/>
</dbReference>
<keyword evidence="4" id="KW-1185">Reference proteome</keyword>
<evidence type="ECO:0000313" key="4">
    <source>
        <dbReference type="Proteomes" id="UP000019423"/>
    </source>
</evidence>
<dbReference type="KEGG" id="hsw:Hsw_0069"/>
<accession>W8ERA0</accession>
<dbReference type="Pfam" id="PF08757">
    <property type="entry name" value="CotH"/>
    <property type="match status" value="1"/>
</dbReference>
<dbReference type="eggNOG" id="COG4935">
    <property type="taxonomic scope" value="Bacteria"/>
</dbReference>
<dbReference type="OrthoDB" id="9803752at2"/>
<dbReference type="PATRIC" id="fig|1227739.3.peg.343"/>
<dbReference type="EMBL" id="CP007145">
    <property type="protein sequence ID" value="AHJ95664.1"/>
    <property type="molecule type" value="Genomic_DNA"/>
</dbReference>
<evidence type="ECO:0000259" key="2">
    <source>
        <dbReference type="Pfam" id="PF18962"/>
    </source>
</evidence>
<dbReference type="Pfam" id="PF18962">
    <property type="entry name" value="Por_Secre_tail"/>
    <property type="match status" value="1"/>
</dbReference>
<evidence type="ECO:0000256" key="1">
    <source>
        <dbReference type="SAM" id="SignalP"/>
    </source>
</evidence>
<dbReference type="PANTHER" id="PTHR40050:SF1">
    <property type="entry name" value="INNER SPORE COAT PROTEIN H"/>
    <property type="match status" value="1"/>
</dbReference>
<dbReference type="STRING" id="1227739.Hsw_0069"/>
<keyword evidence="1" id="KW-0732">Signal</keyword>
<dbReference type="InterPro" id="IPR026444">
    <property type="entry name" value="Secre_tail"/>
</dbReference>
<name>W8ERA0_9BACT</name>
<sequence>MGLLLTRSMLLWLCALVCFSSAAVAGDTLTIAPHFYHVDHQQRLILINQRTADLPVSVQNARRYLALDHTYSLAAPLTAVATDSVYQARYDGTAYTVYFAQLPVVRITTRHVIADTPSVYAQFRLLEPTGRITESDLGIEIRGGFSQSYPKKSYELSFWSDSTGQESADVSLLGMRTDNKYNLQALYNEPLRIRSKTANALWQEIHQIYYKTAEPDAKNGISAEYTEVFLNGRYLGLYTLTERIDRKQLKLKKYSKGITGELYKGAGWDGATTFTSLPPFDNTSEIWGGFEYKHPEEEIDWTRLHGFVDFVENSSDEDFYRTYQQKFHLGNAVDYYIFLNLLRAGDNTGKNIYIAKYKQGEPYYYVPWDLDGVFGTDWTGSETGEATDILSNGFYDRLLNDCSANGFRARLRARWTELRRNVITQQRIMAKLEANSTTLLSNNVYAREQLAWPAFQPSSAQLPYIATWLTARLNLLDKVFSEPCSPLTATLAPQTAQLQLYPNPTTDYLTVEAPVGTYELSIRDLSGRMVLQTVLRGTQNRVDVRHLTKGVYVATVQGNATVKTIRLLIN</sequence>
<feature type="chain" id="PRO_5004907753" description="Secretion system C-terminal sorting domain-containing protein" evidence="1">
    <location>
        <begin position="26"/>
        <end position="570"/>
    </location>
</feature>
<proteinExistence type="predicted"/>
<dbReference type="RefSeq" id="WP_081768217.1">
    <property type="nucleotide sequence ID" value="NZ_CP007145.1"/>
</dbReference>
<dbReference type="NCBIfam" id="TIGR04183">
    <property type="entry name" value="Por_Secre_tail"/>
    <property type="match status" value="1"/>
</dbReference>
<feature type="domain" description="Secretion system C-terminal sorting" evidence="2">
    <location>
        <begin position="500"/>
        <end position="565"/>
    </location>
</feature>